<comment type="similarity">
    <text evidence="1">Belongs to the Mo25 family.</text>
</comment>
<dbReference type="GO" id="GO:0043539">
    <property type="term" value="F:protein serine/threonine kinase activator activity"/>
    <property type="evidence" value="ECO:0007669"/>
    <property type="project" value="TreeGrafter"/>
</dbReference>
<dbReference type="PANTHER" id="PTHR10182">
    <property type="entry name" value="CALCIUM-BINDING PROTEIN 39-RELATED"/>
    <property type="match status" value="1"/>
</dbReference>
<name>A0A6J1Q6I4_9HYME</name>
<evidence type="ECO:0000313" key="3">
    <source>
        <dbReference type="RefSeq" id="XP_024877819.1"/>
    </source>
</evidence>
<evidence type="ECO:0000256" key="1">
    <source>
        <dbReference type="ARBA" id="ARBA00011012"/>
    </source>
</evidence>
<accession>A0A6J1Q6I4</accession>
<keyword evidence="2" id="KW-1185">Reference proteome</keyword>
<dbReference type="GO" id="GO:0035556">
    <property type="term" value="P:intracellular signal transduction"/>
    <property type="evidence" value="ECO:0007669"/>
    <property type="project" value="TreeGrafter"/>
</dbReference>
<reference evidence="3" key="1">
    <citation type="submission" date="2025-08" db="UniProtKB">
        <authorList>
            <consortium name="RefSeq"/>
        </authorList>
    </citation>
    <scope>IDENTIFICATION</scope>
    <source>
        <tissue evidence="3">Whole body</tissue>
    </source>
</reference>
<dbReference type="Pfam" id="PF08569">
    <property type="entry name" value="Mo25"/>
    <property type="match status" value="1"/>
</dbReference>
<dbReference type="InterPro" id="IPR011989">
    <property type="entry name" value="ARM-like"/>
</dbReference>
<feature type="non-terminal residue" evidence="3">
    <location>
        <position position="1"/>
    </location>
</feature>
<protein>
    <submittedName>
        <fullName evidence="3">Protein Mo25</fullName>
    </submittedName>
</protein>
<dbReference type="RefSeq" id="XP_024877819.1">
    <property type="nucleotide sequence ID" value="XM_025022051.1"/>
</dbReference>
<dbReference type="SUPFAM" id="SSF48371">
    <property type="entry name" value="ARM repeat"/>
    <property type="match status" value="1"/>
</dbReference>
<organism evidence="2 3">
    <name type="scientific">Temnothorax curvispinosus</name>
    <dbReference type="NCBI Taxonomy" id="300111"/>
    <lineage>
        <taxon>Eukaryota</taxon>
        <taxon>Metazoa</taxon>
        <taxon>Ecdysozoa</taxon>
        <taxon>Arthropoda</taxon>
        <taxon>Hexapoda</taxon>
        <taxon>Insecta</taxon>
        <taxon>Pterygota</taxon>
        <taxon>Neoptera</taxon>
        <taxon>Endopterygota</taxon>
        <taxon>Hymenoptera</taxon>
        <taxon>Apocrita</taxon>
        <taxon>Aculeata</taxon>
        <taxon>Formicoidea</taxon>
        <taxon>Formicidae</taxon>
        <taxon>Myrmicinae</taxon>
        <taxon>Temnothorax</taxon>
    </lineage>
</organism>
<dbReference type="PANTHER" id="PTHR10182:SF3">
    <property type="entry name" value="PROTEIN MO25"/>
    <property type="match status" value="1"/>
</dbReference>
<dbReference type="InterPro" id="IPR016024">
    <property type="entry name" value="ARM-type_fold"/>
</dbReference>
<gene>
    <name evidence="3" type="primary">LOC112458430</name>
</gene>
<dbReference type="CTD" id="39858"/>
<dbReference type="GeneID" id="112458430"/>
<evidence type="ECO:0000313" key="2">
    <source>
        <dbReference type="Proteomes" id="UP000504618"/>
    </source>
</evidence>
<sequence>SNLLLLLVQNLSRIDFEGKKDVAQVFNNILRRQIGTRSPTVEYICTKPEILFTLMSGYEHQDIALNCGTMLRECARYEVLAKIMIYSDDFYNFFRYVEVSTFDIASDAFSTFKELLTRHKILSAEFLEIHYDKVFSHYQRLLNSENYVTRRQSLKLLGELLLDRHNFTVMTRYISNPDNLKLMMNMLKEKSRNIQFEAFHVFKVFVANPNKPKPILDILLRNQEKLIEFLTRFHTDRSEDEQFNDEKAYLIKQIKELKSVHDN</sequence>
<dbReference type="AlphaFoldDB" id="A0A6J1Q6I4"/>
<dbReference type="InterPro" id="IPR013878">
    <property type="entry name" value="Mo25"/>
</dbReference>
<dbReference type="OrthoDB" id="609103at2759"/>
<proteinExistence type="inferred from homology"/>
<dbReference type="Gene3D" id="1.25.10.10">
    <property type="entry name" value="Leucine-rich Repeat Variant"/>
    <property type="match status" value="1"/>
</dbReference>
<dbReference type="Proteomes" id="UP000504618">
    <property type="component" value="Unplaced"/>
</dbReference>